<proteinExistence type="predicted"/>
<name>A0A1M6U7U2_PSETH</name>
<dbReference type="CDD" id="cd00093">
    <property type="entry name" value="HTH_XRE"/>
    <property type="match status" value="1"/>
</dbReference>
<sequence>MNVLRGESADYSAGRADVLSSGSSASGPTVLRIALGAQLRRRREAAGVTREQAGEAIRASPAKISRLELGRVGFKERDVADLITLYGVTDPTERAEFLSLARQANAPGWWHRYSDLLETWFETYLGLEQAASLIRTYELQFLPGLLQTRDYARAVTQLARTDTLEVERRVELRMRRQEIFLSGNGPRLWAVIDEAALRRGLGSPQLMREQIDHLLEMNRLPSISIQIAPLRYGGHAAAGGPFTILRFAEPDLPDIVYLEQLTSALYLDKRPDVEHYAAVMDRLCAQVEQPNRTEPILLAIRDEL</sequence>
<dbReference type="InterPro" id="IPR001387">
    <property type="entry name" value="Cro/C1-type_HTH"/>
</dbReference>
<keyword evidence="3" id="KW-1185">Reference proteome</keyword>
<dbReference type="RefSeq" id="WP_073457487.1">
    <property type="nucleotide sequence ID" value="NZ_CALGVN010000044.1"/>
</dbReference>
<dbReference type="Pfam" id="PF19054">
    <property type="entry name" value="DUF5753"/>
    <property type="match status" value="1"/>
</dbReference>
<evidence type="ECO:0000313" key="3">
    <source>
        <dbReference type="Proteomes" id="UP000184363"/>
    </source>
</evidence>
<dbReference type="AlphaFoldDB" id="A0A1M6U7U2"/>
<accession>A0A1M6U7U2</accession>
<dbReference type="Proteomes" id="UP000184363">
    <property type="component" value="Unassembled WGS sequence"/>
</dbReference>
<feature type="domain" description="HTH cro/C1-type" evidence="1">
    <location>
        <begin position="39"/>
        <end position="94"/>
    </location>
</feature>
<dbReference type="SUPFAM" id="SSF47413">
    <property type="entry name" value="lambda repressor-like DNA-binding domains"/>
    <property type="match status" value="1"/>
</dbReference>
<protein>
    <submittedName>
        <fullName evidence="2">Helix-turn-helix domain-containing protein</fullName>
    </submittedName>
</protein>
<dbReference type="GO" id="GO:0003677">
    <property type="term" value="F:DNA binding"/>
    <property type="evidence" value="ECO:0007669"/>
    <property type="project" value="InterPro"/>
</dbReference>
<evidence type="ECO:0000259" key="1">
    <source>
        <dbReference type="PROSITE" id="PS50943"/>
    </source>
</evidence>
<dbReference type="Pfam" id="PF13560">
    <property type="entry name" value="HTH_31"/>
    <property type="match status" value="1"/>
</dbReference>
<dbReference type="OrthoDB" id="4285266at2"/>
<dbReference type="SMART" id="SM00530">
    <property type="entry name" value="HTH_XRE"/>
    <property type="match status" value="1"/>
</dbReference>
<reference evidence="2 3" key="1">
    <citation type="submission" date="2016-11" db="EMBL/GenBank/DDBJ databases">
        <authorList>
            <person name="Jaros S."/>
            <person name="Januszkiewicz K."/>
            <person name="Wedrychowicz H."/>
        </authorList>
    </citation>
    <scope>NUCLEOTIDE SEQUENCE [LARGE SCALE GENOMIC DNA]</scope>
    <source>
        <strain evidence="2 3">DSM 43832</strain>
    </source>
</reference>
<gene>
    <name evidence="2" type="ORF">SAMN05443637_109193</name>
</gene>
<dbReference type="InterPro" id="IPR010982">
    <property type="entry name" value="Lambda_DNA-bd_dom_sf"/>
</dbReference>
<dbReference type="PROSITE" id="PS50943">
    <property type="entry name" value="HTH_CROC1"/>
    <property type="match status" value="1"/>
</dbReference>
<dbReference type="STRING" id="1848.SAMN05443637_109193"/>
<organism evidence="2 3">
    <name type="scientific">Pseudonocardia thermophila</name>
    <dbReference type="NCBI Taxonomy" id="1848"/>
    <lineage>
        <taxon>Bacteria</taxon>
        <taxon>Bacillati</taxon>
        <taxon>Actinomycetota</taxon>
        <taxon>Actinomycetes</taxon>
        <taxon>Pseudonocardiales</taxon>
        <taxon>Pseudonocardiaceae</taxon>
        <taxon>Pseudonocardia</taxon>
    </lineage>
</organism>
<dbReference type="EMBL" id="FRAP01000009">
    <property type="protein sequence ID" value="SHK65243.1"/>
    <property type="molecule type" value="Genomic_DNA"/>
</dbReference>
<dbReference type="Gene3D" id="1.10.260.40">
    <property type="entry name" value="lambda repressor-like DNA-binding domains"/>
    <property type="match status" value="1"/>
</dbReference>
<dbReference type="InterPro" id="IPR043917">
    <property type="entry name" value="DUF5753"/>
</dbReference>
<evidence type="ECO:0000313" key="2">
    <source>
        <dbReference type="EMBL" id="SHK65243.1"/>
    </source>
</evidence>